<dbReference type="EC" id="5.1.1.7" evidence="3 8"/>
<evidence type="ECO:0000256" key="3">
    <source>
        <dbReference type="ARBA" id="ARBA00013080"/>
    </source>
</evidence>
<dbReference type="Gene3D" id="3.10.310.10">
    <property type="entry name" value="Diaminopimelate Epimerase, Chain A, domain 1"/>
    <property type="match status" value="2"/>
</dbReference>
<dbReference type="UniPathway" id="UPA00034">
    <property type="reaction ID" value="UER00025"/>
</dbReference>
<dbReference type="GO" id="GO:0008837">
    <property type="term" value="F:diaminopimelate epimerase activity"/>
    <property type="evidence" value="ECO:0007669"/>
    <property type="project" value="UniProtKB-UniRule"/>
</dbReference>
<dbReference type="SUPFAM" id="SSF54506">
    <property type="entry name" value="Diaminopimelate epimerase-like"/>
    <property type="match status" value="2"/>
</dbReference>
<evidence type="ECO:0000256" key="1">
    <source>
        <dbReference type="ARBA" id="ARBA00005196"/>
    </source>
</evidence>
<proteinExistence type="inferred from homology"/>
<protein>
    <recommendedName>
        <fullName evidence="3 8">Diaminopimelate epimerase</fullName>
        <shortName evidence="8">DAP epimerase</shortName>
        <ecNumber evidence="3 8">5.1.1.7</ecNumber>
    </recommendedName>
    <alternativeName>
        <fullName evidence="8">PLP-independent amino acid racemase</fullName>
    </alternativeName>
</protein>
<feature type="active site" description="Proton donor" evidence="8">
    <location>
        <position position="82"/>
    </location>
</feature>
<feature type="binding site" evidence="8">
    <location>
        <position position="188"/>
    </location>
    <ligand>
        <name>substrate</name>
    </ligand>
</feature>
<dbReference type="InterPro" id="IPR001653">
    <property type="entry name" value="DAP_epimerase_DapF"/>
</dbReference>
<feature type="binding site" evidence="8">
    <location>
        <position position="20"/>
    </location>
    <ligand>
        <name>substrate</name>
    </ligand>
</feature>
<evidence type="ECO:0000256" key="6">
    <source>
        <dbReference type="ARBA" id="ARBA00023235"/>
    </source>
</evidence>
<feature type="active site" description="Proton acceptor" evidence="8">
    <location>
        <position position="216"/>
    </location>
</feature>
<sequence length="288" mass="32063">MSLEYAGWDGTFAKVTGTGNDFVVIDDTARRIDYATIHSLIPVLCHRNFGVGSDGAIFVQQLSPTDIRWHFYNADGSRAEMCGNGARCAARFVFERQLVQGRSFNLHTEAGIIRIQSDTDDEIQVELTRPKQHRSCYTIKTIKTEYLLSSINTGVPHAVLRVSDIESFDLLNTAPEIRFHEQYPNGTNVNIYERIDTDTIRVRTYERGVEGETLSCGTGGVAAAIIACLDDSEVSTEVRVITNGGELLISFDKELNCVSMKGEAHILFWGSITPELINSQFTPMEKEV</sequence>
<comment type="caution">
    <text evidence="10">The sequence shown here is derived from an EMBL/GenBank/DDBJ whole genome shotgun (WGS) entry which is preliminary data.</text>
</comment>
<dbReference type="NCBIfam" id="TIGR00652">
    <property type="entry name" value="DapF"/>
    <property type="match status" value="1"/>
</dbReference>
<feature type="binding site" evidence="8">
    <location>
        <begin position="217"/>
        <end position="218"/>
    </location>
    <ligand>
        <name>substrate</name>
    </ligand>
</feature>
<evidence type="ECO:0000256" key="2">
    <source>
        <dbReference type="ARBA" id="ARBA00010219"/>
    </source>
</evidence>
<evidence type="ECO:0000313" key="10">
    <source>
        <dbReference type="EMBL" id="MBB5021510.1"/>
    </source>
</evidence>
<feature type="binding site" evidence="8">
    <location>
        <begin position="83"/>
        <end position="84"/>
    </location>
    <ligand>
        <name>substrate</name>
    </ligand>
</feature>
<keyword evidence="6 8" id="KW-0413">Isomerase</keyword>
<evidence type="ECO:0000256" key="8">
    <source>
        <dbReference type="HAMAP-Rule" id="MF_00197"/>
    </source>
</evidence>
<gene>
    <name evidence="8" type="primary">dapF</name>
    <name evidence="10" type="ORF">HNR37_000822</name>
</gene>
<feature type="active site" evidence="9">
    <location>
        <position position="82"/>
    </location>
</feature>
<feature type="binding site" evidence="8">
    <location>
        <begin position="206"/>
        <end position="207"/>
    </location>
    <ligand>
        <name>substrate</name>
    </ligand>
</feature>
<dbReference type="GO" id="GO:0009089">
    <property type="term" value="P:lysine biosynthetic process via diaminopimelate"/>
    <property type="evidence" value="ECO:0007669"/>
    <property type="project" value="UniProtKB-UniRule"/>
</dbReference>
<dbReference type="GO" id="GO:0005829">
    <property type="term" value="C:cytosol"/>
    <property type="evidence" value="ECO:0007669"/>
    <property type="project" value="TreeGrafter"/>
</dbReference>
<dbReference type="InterPro" id="IPR018510">
    <property type="entry name" value="DAP_epimerase_AS"/>
</dbReference>
<dbReference type="EMBL" id="JACHID010000004">
    <property type="protein sequence ID" value="MBB5021510.1"/>
    <property type="molecule type" value="Genomic_DNA"/>
</dbReference>
<comment type="subcellular location">
    <subcellularLocation>
        <location evidence="8">Cytoplasm</location>
    </subcellularLocation>
</comment>
<keyword evidence="4 8" id="KW-0028">Amino-acid biosynthesis</keyword>
<feature type="site" description="Could be important to modulate the pK values of the two catalytic cysteine residues" evidence="8">
    <location>
        <position position="206"/>
    </location>
</feature>
<comment type="caution">
    <text evidence="8">Lacks conserved residue(s) required for the propagation of feature annotation.</text>
</comment>
<dbReference type="HAMAP" id="MF_00197">
    <property type="entry name" value="DAP_epimerase"/>
    <property type="match status" value="1"/>
</dbReference>
<comment type="pathway">
    <text evidence="1 8">Amino-acid biosynthesis; L-lysine biosynthesis via DAP pathway; DL-2,6-diaminopimelate from LL-2,6-diaminopimelate: step 1/1.</text>
</comment>
<feature type="binding site" evidence="8">
    <location>
        <position position="73"/>
    </location>
    <ligand>
        <name>substrate</name>
    </ligand>
</feature>
<keyword evidence="8" id="KW-0963">Cytoplasm</keyword>
<evidence type="ECO:0000256" key="9">
    <source>
        <dbReference type="PROSITE-ProRule" id="PRU10125"/>
    </source>
</evidence>
<evidence type="ECO:0000256" key="7">
    <source>
        <dbReference type="ARBA" id="ARBA00051712"/>
    </source>
</evidence>
<comment type="function">
    <text evidence="8">Catalyzes the stereoinversion of LL-2,6-diaminopimelate (L,L-DAP) to meso-diaminopimelate (meso-DAP), a precursor of L-lysine and an essential component of the bacterial peptidoglycan.</text>
</comment>
<feature type="site" description="Could be important to modulate the pK values of the two catalytic cysteine residues" evidence="8">
    <location>
        <position position="157"/>
    </location>
</feature>
<evidence type="ECO:0000313" key="11">
    <source>
        <dbReference type="Proteomes" id="UP000528322"/>
    </source>
</evidence>
<comment type="catalytic activity">
    <reaction evidence="7 8">
        <text>(2S,6S)-2,6-diaminopimelate = meso-2,6-diaminopimelate</text>
        <dbReference type="Rhea" id="RHEA:15393"/>
        <dbReference type="ChEBI" id="CHEBI:57609"/>
        <dbReference type="ChEBI" id="CHEBI:57791"/>
        <dbReference type="EC" id="5.1.1.7"/>
    </reaction>
</comment>
<dbReference type="PANTHER" id="PTHR31689:SF0">
    <property type="entry name" value="DIAMINOPIMELATE EPIMERASE"/>
    <property type="match status" value="1"/>
</dbReference>
<dbReference type="PANTHER" id="PTHR31689">
    <property type="entry name" value="DIAMINOPIMELATE EPIMERASE, CHLOROPLASTIC"/>
    <property type="match status" value="1"/>
</dbReference>
<keyword evidence="5 8" id="KW-0457">Lysine biosynthesis</keyword>
<dbReference type="RefSeq" id="WP_183730342.1">
    <property type="nucleotide sequence ID" value="NZ_JACHID010000004.1"/>
</dbReference>
<dbReference type="PROSITE" id="PS01326">
    <property type="entry name" value="DAP_EPIMERASE"/>
    <property type="match status" value="1"/>
</dbReference>
<keyword evidence="11" id="KW-1185">Reference proteome</keyword>
<accession>A0A7W8DGK6</accession>
<dbReference type="AlphaFoldDB" id="A0A7W8DGK6"/>
<evidence type="ECO:0000256" key="5">
    <source>
        <dbReference type="ARBA" id="ARBA00023154"/>
    </source>
</evidence>
<name>A0A7W8DGK6_9BACT</name>
<comment type="subunit">
    <text evidence="8">Homodimer.</text>
</comment>
<organism evidence="10 11">
    <name type="scientific">Desulfurispira natronophila</name>
    <dbReference type="NCBI Taxonomy" id="682562"/>
    <lineage>
        <taxon>Bacteria</taxon>
        <taxon>Pseudomonadati</taxon>
        <taxon>Chrysiogenota</taxon>
        <taxon>Chrysiogenia</taxon>
        <taxon>Chrysiogenales</taxon>
        <taxon>Chrysiogenaceae</taxon>
        <taxon>Desulfurispira</taxon>
    </lineage>
</organism>
<evidence type="ECO:0000256" key="4">
    <source>
        <dbReference type="ARBA" id="ARBA00022605"/>
    </source>
</evidence>
<dbReference type="Pfam" id="PF01678">
    <property type="entry name" value="DAP_epimerase"/>
    <property type="match status" value="2"/>
</dbReference>
<reference evidence="10 11" key="1">
    <citation type="submission" date="2020-08" db="EMBL/GenBank/DDBJ databases">
        <title>Genomic Encyclopedia of Type Strains, Phase IV (KMG-IV): sequencing the most valuable type-strain genomes for metagenomic binning, comparative biology and taxonomic classification.</title>
        <authorList>
            <person name="Goeker M."/>
        </authorList>
    </citation>
    <scope>NUCLEOTIDE SEQUENCE [LARGE SCALE GENOMIC DNA]</scope>
    <source>
        <strain evidence="10 11">DSM 22071</strain>
    </source>
</reference>
<comment type="similarity">
    <text evidence="2 8">Belongs to the diaminopimelate epimerase family.</text>
</comment>
<dbReference type="Proteomes" id="UP000528322">
    <property type="component" value="Unassembled WGS sequence"/>
</dbReference>